<comment type="caution">
    <text evidence="2">The sequence shown here is derived from an EMBL/GenBank/DDBJ whole genome shotgun (WGS) entry which is preliminary data.</text>
</comment>
<dbReference type="RefSeq" id="WP_163084133.1">
    <property type="nucleotide sequence ID" value="NZ_JAAAWN010000004.1"/>
</dbReference>
<evidence type="ECO:0000313" key="2">
    <source>
        <dbReference type="EMBL" id="NDV90548.1"/>
    </source>
</evidence>
<dbReference type="Gene3D" id="3.40.190.10">
    <property type="entry name" value="Periplasmic binding protein-like II"/>
    <property type="match status" value="2"/>
</dbReference>
<keyword evidence="1" id="KW-0732">Signal</keyword>
<organism evidence="2 3">
    <name type="scientific">Alteromonas profundi</name>
    <dbReference type="NCBI Taxonomy" id="2696062"/>
    <lineage>
        <taxon>Bacteria</taxon>
        <taxon>Pseudomonadati</taxon>
        <taxon>Pseudomonadota</taxon>
        <taxon>Gammaproteobacteria</taxon>
        <taxon>Alteromonadales</taxon>
        <taxon>Alteromonadaceae</taxon>
        <taxon>Alteromonas/Salinimonas group</taxon>
        <taxon>Alteromonas</taxon>
    </lineage>
</organism>
<dbReference type="SUPFAM" id="SSF53850">
    <property type="entry name" value="Periplasmic binding protein-like II"/>
    <property type="match status" value="1"/>
</dbReference>
<gene>
    <name evidence="2" type="ORF">GTH32_04960</name>
</gene>
<reference evidence="2 3" key="1">
    <citation type="submission" date="2020-01" db="EMBL/GenBank/DDBJ databases">
        <authorList>
            <person name="Chen J."/>
            <person name="Zhu S."/>
            <person name="Yang J."/>
        </authorList>
    </citation>
    <scope>NUCLEOTIDE SEQUENCE [LARGE SCALE GENOMIC DNA]</scope>
    <source>
        <strain evidence="2 3">345S023</strain>
    </source>
</reference>
<proteinExistence type="predicted"/>
<name>A0A7X5LJM1_9ALTE</name>
<protein>
    <recommendedName>
        <fullName evidence="4">Solute-binding protein family 3/N-terminal domain-containing protein</fullName>
    </recommendedName>
</protein>
<dbReference type="Proteomes" id="UP000470213">
    <property type="component" value="Unassembled WGS sequence"/>
</dbReference>
<evidence type="ECO:0000256" key="1">
    <source>
        <dbReference type="SAM" id="SignalP"/>
    </source>
</evidence>
<dbReference type="AlphaFoldDB" id="A0A7X5LJM1"/>
<feature type="signal peptide" evidence="1">
    <location>
        <begin position="1"/>
        <end position="18"/>
    </location>
</feature>
<dbReference type="EMBL" id="JAAAWN010000004">
    <property type="protein sequence ID" value="NDV90548.1"/>
    <property type="molecule type" value="Genomic_DNA"/>
</dbReference>
<feature type="chain" id="PRO_5030659522" description="Solute-binding protein family 3/N-terminal domain-containing protein" evidence="1">
    <location>
        <begin position="19"/>
        <end position="271"/>
    </location>
</feature>
<evidence type="ECO:0008006" key="4">
    <source>
        <dbReference type="Google" id="ProtNLM"/>
    </source>
</evidence>
<sequence length="271" mass="30905">MFIRIVSLLLAVYSTSLAAEKYIVGAQNIQYLPHYDFSSPVDKGVGWAILEAFSKHSGHEFIYLSMPIRRLQMELMKGHVDFVYPDNPNWYNQITKAEDKFFSLPLTHAITGTLVKQKNSGKGINSIKRIVMPLGFTPVNWQTRVDEKLTEIIWTSDIYAGLSMLQKGRVDAMDLEVHVGKYYSEHTLGFDNFVLDLTLPHNEAPFMLSTLHHQAILAELNQFIKSNPQKIREIKQAYGIINYGDLKPTLIKQQDVDEIDIWHTPAAAALR</sequence>
<keyword evidence="3" id="KW-1185">Reference proteome</keyword>
<accession>A0A7X5LJM1</accession>
<evidence type="ECO:0000313" key="3">
    <source>
        <dbReference type="Proteomes" id="UP000470213"/>
    </source>
</evidence>